<dbReference type="EMBL" id="LAZR01001665">
    <property type="protein sequence ID" value="KKN41156.1"/>
    <property type="molecule type" value="Genomic_DNA"/>
</dbReference>
<evidence type="ECO:0000256" key="1">
    <source>
        <dbReference type="ARBA" id="ARBA00011900"/>
    </source>
</evidence>
<evidence type="ECO:0000259" key="6">
    <source>
        <dbReference type="Pfam" id="PF07669"/>
    </source>
</evidence>
<dbReference type="InterPro" id="IPR029063">
    <property type="entry name" value="SAM-dependent_MTases_sf"/>
</dbReference>
<evidence type="ECO:0000313" key="8">
    <source>
        <dbReference type="EMBL" id="KKN41156.1"/>
    </source>
</evidence>
<dbReference type="GO" id="GO:0006304">
    <property type="term" value="P:DNA modification"/>
    <property type="evidence" value="ECO:0007669"/>
    <property type="project" value="InterPro"/>
</dbReference>
<protein>
    <recommendedName>
        <fullName evidence="1">site-specific DNA-methyltransferase (adenine-specific)</fullName>
        <ecNumber evidence="1">2.1.1.72</ecNumber>
    </recommendedName>
</protein>
<dbReference type="Gene3D" id="3.40.50.150">
    <property type="entry name" value="Vaccinia Virus protein VP39"/>
    <property type="match status" value="1"/>
</dbReference>
<dbReference type="Pfam" id="PF07669">
    <property type="entry name" value="Eco57I"/>
    <property type="match status" value="1"/>
</dbReference>
<evidence type="ECO:0000256" key="2">
    <source>
        <dbReference type="ARBA" id="ARBA00022603"/>
    </source>
</evidence>
<dbReference type="GO" id="GO:0032259">
    <property type="term" value="P:methylation"/>
    <property type="evidence" value="ECO:0007669"/>
    <property type="project" value="UniProtKB-KW"/>
</dbReference>
<reference evidence="8" key="1">
    <citation type="journal article" date="2015" name="Nature">
        <title>Complex archaea that bridge the gap between prokaryotes and eukaryotes.</title>
        <authorList>
            <person name="Spang A."/>
            <person name="Saw J.H."/>
            <person name="Jorgensen S.L."/>
            <person name="Zaremba-Niedzwiedzka K."/>
            <person name="Martijn J."/>
            <person name="Lind A.E."/>
            <person name="van Eijk R."/>
            <person name="Schleper C."/>
            <person name="Guy L."/>
            <person name="Ettema T.J."/>
        </authorList>
    </citation>
    <scope>NUCLEOTIDE SEQUENCE</scope>
</reference>
<dbReference type="AlphaFoldDB" id="A0A0F9SW68"/>
<organism evidence="8">
    <name type="scientific">marine sediment metagenome</name>
    <dbReference type="NCBI Taxonomy" id="412755"/>
    <lineage>
        <taxon>unclassified sequences</taxon>
        <taxon>metagenomes</taxon>
        <taxon>ecological metagenomes</taxon>
    </lineage>
</organism>
<name>A0A0F9SW68_9ZZZZ</name>
<feature type="domain" description="Type II methyltransferase M.TaqI-like" evidence="6">
    <location>
        <begin position="504"/>
        <end position="643"/>
    </location>
</feature>
<keyword evidence="4" id="KW-0949">S-adenosyl-L-methionine</keyword>
<feature type="domain" description="Type ISP restriction-modification enzyme LLaBIII C-terminal specificity" evidence="7">
    <location>
        <begin position="743"/>
        <end position="1043"/>
    </location>
</feature>
<comment type="caution">
    <text evidence="8">The sequence shown here is derived from an EMBL/GenBank/DDBJ whole genome shotgun (WGS) entry which is preliminary data.</text>
</comment>
<dbReference type="Pfam" id="PF18135">
    <property type="entry name" value="Type_ISP_C"/>
    <property type="match status" value="1"/>
</dbReference>
<comment type="catalytic activity">
    <reaction evidence="5">
        <text>a 2'-deoxyadenosine in DNA + S-adenosyl-L-methionine = an N(6)-methyl-2'-deoxyadenosine in DNA + S-adenosyl-L-homocysteine + H(+)</text>
        <dbReference type="Rhea" id="RHEA:15197"/>
        <dbReference type="Rhea" id="RHEA-COMP:12418"/>
        <dbReference type="Rhea" id="RHEA-COMP:12419"/>
        <dbReference type="ChEBI" id="CHEBI:15378"/>
        <dbReference type="ChEBI" id="CHEBI:57856"/>
        <dbReference type="ChEBI" id="CHEBI:59789"/>
        <dbReference type="ChEBI" id="CHEBI:90615"/>
        <dbReference type="ChEBI" id="CHEBI:90616"/>
        <dbReference type="EC" id="2.1.1.72"/>
    </reaction>
</comment>
<keyword evidence="3" id="KW-0808">Transferase</keyword>
<evidence type="ECO:0000256" key="5">
    <source>
        <dbReference type="ARBA" id="ARBA00047942"/>
    </source>
</evidence>
<gene>
    <name evidence="8" type="ORF">LCGC14_0726140</name>
</gene>
<dbReference type="InterPro" id="IPR011639">
    <property type="entry name" value="MethylTrfase_TaqI-like_dom"/>
</dbReference>
<proteinExistence type="predicted"/>
<dbReference type="GO" id="GO:0009007">
    <property type="term" value="F:site-specific DNA-methyltransferase (adenine-specific) activity"/>
    <property type="evidence" value="ECO:0007669"/>
    <property type="project" value="UniProtKB-EC"/>
</dbReference>
<dbReference type="SUPFAM" id="SSF53335">
    <property type="entry name" value="S-adenosyl-L-methionine-dependent methyltransferases"/>
    <property type="match status" value="1"/>
</dbReference>
<dbReference type="InterPro" id="IPR050953">
    <property type="entry name" value="N4_N6_ade-DNA_methylase"/>
</dbReference>
<dbReference type="InterPro" id="IPR041635">
    <property type="entry name" value="Type_ISP_LLaBIII_C"/>
</dbReference>
<dbReference type="PANTHER" id="PTHR33841:SF1">
    <property type="entry name" value="DNA METHYLTRANSFERASE A"/>
    <property type="match status" value="1"/>
</dbReference>
<keyword evidence="2" id="KW-0489">Methyltransferase</keyword>
<sequence>MLQQEYFKIPIRALINYAKRIERNYISKTATEPTYYGDLKRFLEEIFPVNKGYLVQSGYKIKGSLNRPDLTVIFNNIVLFHIEAKLPNTPLENIVKFDINNRLNNQILRYRREGVQLLITDFKSFFLIDPTPPNEPQVKQRIKFECILLEEISNRFKPAKNALPNFKRLLTYTCEEHLQTISNIKNLISPLADIAKIIREKALIILKKSQTNNISKTEKVAAKYLKEIRDDFKKSIFREEVEDKNTLFSDLFAQTIVYGAFSAWMKYCQNYINKPTFTLQLVGEYLPYGSFIRELFLTLKNKIPTEFKPVLKELELRFQKTEYKGLVNTESIVTTFYSDFLKLYDPITAKNRGVVNTPHEIVDFIIQGIDFMLKRWLNKKNGLISEDNLQIEDHKAPSKLKQAQITEIPNKKRVKIIKRLRILDPAAGTMGFACGLLNFAKEAFQSKFSQQTLAQSGFQKWVRETFFNNVYAFEILMAPYVLGHIRTFLSLENLGLTLNTEEYQLKSYLMNTLMTPPKDRKLEEWMFNNVDIGREIKEALQIRDKKDIFVVMGNPPYNLSSQNNCEWINEKINDYKIELKEKNLKILSDDYVKFIRFGQWKIEQVGSGILAFITNSRYLDGQMFSVMRSSLKNTFDYIYIVNLHGDMRKKESGNPFDIRVGVAIAFMVRIDNSPNKNGAVFYMDAPQDTREEKFEVLNQGFDEGKFVLLQETSKNYFVKIDTTNMDRFEQFISFDNLFKSQPKSGIMIGRDRLLVDVDKEVLKKKLSLFFSRKFEELGELSIKVNDTKTWKKSKVFKKTNLTRSLKAIRRINYRGWDYRYLTYDRALVEGHRMGYIDQISHSNPAITVTKSSRKKRFETAFIVENLLEKCFMAVTDTSYAFPLYLNGDLNIKIPKLPFQVTPEQVFYYCYGILYSPTYKNRYDEFLRKGYPRIPFTKDSKIFENMADNGKKLADIHFLRHYISFHLKLAEIDPDGWIINNFIYKPVEETLYFDKISNDDEKSSVEIAWIRGITPEMWNFSIGSINQIEQFLKSRKYNSFQKYNTLQRGLNHKELIYLLKMITAIEKTIELLPQIDKIYNQIDILD</sequence>
<dbReference type="EC" id="2.1.1.72" evidence="1"/>
<dbReference type="PANTHER" id="PTHR33841">
    <property type="entry name" value="DNA METHYLTRANSFERASE YEEA-RELATED"/>
    <property type="match status" value="1"/>
</dbReference>
<accession>A0A0F9SW68</accession>
<evidence type="ECO:0000259" key="7">
    <source>
        <dbReference type="Pfam" id="PF18135"/>
    </source>
</evidence>
<evidence type="ECO:0000256" key="3">
    <source>
        <dbReference type="ARBA" id="ARBA00022679"/>
    </source>
</evidence>
<evidence type="ECO:0000256" key="4">
    <source>
        <dbReference type="ARBA" id="ARBA00022691"/>
    </source>
</evidence>